<evidence type="ECO:0000313" key="2">
    <source>
        <dbReference type="EMBL" id="EGY78296.1"/>
    </source>
</evidence>
<proteinExistence type="predicted"/>
<evidence type="ECO:0000256" key="1">
    <source>
        <dbReference type="SAM" id="MobiDB-lite"/>
    </source>
</evidence>
<feature type="compositionally biased region" description="Low complexity" evidence="1">
    <location>
        <begin position="28"/>
        <end position="42"/>
    </location>
</feature>
<sequence>MAERRGRGKDTGPRAAASRSARRRTWVSSLASGSSIQSGLAA</sequence>
<feature type="compositionally biased region" description="Basic and acidic residues" evidence="1">
    <location>
        <begin position="1"/>
        <end position="12"/>
    </location>
</feature>
<dbReference type="AlphaFoldDB" id="G4CWH2"/>
<organism evidence="2 3">
    <name type="scientific">Cutibacterium avidum ATCC 25577</name>
    <dbReference type="NCBI Taxonomy" id="997355"/>
    <lineage>
        <taxon>Bacteria</taxon>
        <taxon>Bacillati</taxon>
        <taxon>Actinomycetota</taxon>
        <taxon>Actinomycetes</taxon>
        <taxon>Propionibacteriales</taxon>
        <taxon>Propionibacteriaceae</taxon>
        <taxon>Cutibacterium</taxon>
    </lineage>
</organism>
<protein>
    <submittedName>
        <fullName evidence="2">Uncharacterized protein</fullName>
    </submittedName>
</protein>
<feature type="region of interest" description="Disordered" evidence="1">
    <location>
        <begin position="1"/>
        <end position="42"/>
    </location>
</feature>
<dbReference type="EMBL" id="AGBA01000009">
    <property type="protein sequence ID" value="EGY78296.1"/>
    <property type="molecule type" value="Genomic_DNA"/>
</dbReference>
<dbReference type="HOGENOM" id="CLU_3256236_0_0_11"/>
<gene>
    <name evidence="2" type="ORF">HMPREF9153_0879</name>
</gene>
<reference evidence="2 3" key="1">
    <citation type="submission" date="2011-06" db="EMBL/GenBank/DDBJ databases">
        <authorList>
            <person name="Muzny D."/>
            <person name="Qin X."/>
            <person name="Deng J."/>
            <person name="Jiang H."/>
            <person name="Liu Y."/>
            <person name="Qu J."/>
            <person name="Song X.-Z."/>
            <person name="Zhang L."/>
            <person name="Thornton R."/>
            <person name="Coyle M."/>
            <person name="Francisco L."/>
            <person name="Jackson L."/>
            <person name="Javaid M."/>
            <person name="Korchina V."/>
            <person name="Kovar C."/>
            <person name="Mata R."/>
            <person name="Mathew T."/>
            <person name="Ngo R."/>
            <person name="Nguyen L."/>
            <person name="Nguyen N."/>
            <person name="Okwuonu G."/>
            <person name="Ongeri F."/>
            <person name="Pham C."/>
            <person name="Simmons D."/>
            <person name="Wilczek-Boney K."/>
            <person name="Hale W."/>
            <person name="Jakkamsetti A."/>
            <person name="Pham P."/>
            <person name="Ruth R."/>
            <person name="San Lucas F."/>
            <person name="Warren J."/>
            <person name="Zhang J."/>
            <person name="Zhao Z."/>
            <person name="Zhou C."/>
            <person name="Zhu D."/>
            <person name="Lee S."/>
            <person name="Bess C."/>
            <person name="Blankenburg K."/>
            <person name="Forbes L."/>
            <person name="Fu Q."/>
            <person name="Gubbala S."/>
            <person name="Hirani K."/>
            <person name="Jayaseelan J.C."/>
            <person name="Lara F."/>
            <person name="Munidasa M."/>
            <person name="Palculict T."/>
            <person name="Patil S."/>
            <person name="Pu L.-L."/>
            <person name="Saada N."/>
            <person name="Tang L."/>
            <person name="Weissenberger G."/>
            <person name="Zhu Y."/>
            <person name="Hemphill L."/>
            <person name="Shang Y."/>
            <person name="Youmans B."/>
            <person name="Ayvaz T."/>
            <person name="Ross M."/>
            <person name="Santibanez J."/>
            <person name="Aqrawi P."/>
            <person name="Gross S."/>
            <person name="Joshi V."/>
            <person name="Fowler G."/>
            <person name="Nazareth L."/>
            <person name="Reid J."/>
            <person name="Worley K."/>
            <person name="Petrosino J."/>
            <person name="Highlander S."/>
            <person name="Gibbs R."/>
        </authorList>
    </citation>
    <scope>NUCLEOTIDE SEQUENCE [LARGE SCALE GENOMIC DNA]</scope>
    <source>
        <strain evidence="2 3">ATCC 25577</strain>
    </source>
</reference>
<accession>G4CWH2</accession>
<evidence type="ECO:0000313" key="3">
    <source>
        <dbReference type="Proteomes" id="UP000005332"/>
    </source>
</evidence>
<dbReference type="Proteomes" id="UP000005332">
    <property type="component" value="Unassembled WGS sequence"/>
</dbReference>
<name>G4CWH2_9ACTN</name>
<comment type="caution">
    <text evidence="2">The sequence shown here is derived from an EMBL/GenBank/DDBJ whole genome shotgun (WGS) entry which is preliminary data.</text>
</comment>
<keyword evidence="3" id="KW-1185">Reference proteome</keyword>